<name>A0A3D8IHB8_9HELI</name>
<evidence type="ECO:0000313" key="4">
    <source>
        <dbReference type="Proteomes" id="UP000256379"/>
    </source>
</evidence>
<dbReference type="RefSeq" id="WP_115543417.1">
    <property type="nucleotide sequence ID" value="NZ_NXLQ01000018.1"/>
</dbReference>
<dbReference type="InterPro" id="IPR028098">
    <property type="entry name" value="Glyco_trans_4-like_N"/>
</dbReference>
<dbReference type="SUPFAM" id="SSF53756">
    <property type="entry name" value="UDP-Glycosyltransferase/glycogen phosphorylase"/>
    <property type="match status" value="1"/>
</dbReference>
<accession>A0A3D8IHB8</accession>
<evidence type="ECO:0000313" key="3">
    <source>
        <dbReference type="EMBL" id="RDU64619.1"/>
    </source>
</evidence>
<dbReference type="Proteomes" id="UP000256379">
    <property type="component" value="Unassembled WGS sequence"/>
</dbReference>
<dbReference type="PANTHER" id="PTHR45947:SF3">
    <property type="entry name" value="SULFOQUINOVOSYL TRANSFERASE SQD2"/>
    <property type="match status" value="1"/>
</dbReference>
<dbReference type="Gene3D" id="3.40.50.2000">
    <property type="entry name" value="Glycogen Phosphorylase B"/>
    <property type="match status" value="2"/>
</dbReference>
<protein>
    <submittedName>
        <fullName evidence="3">Glycosyl transferase</fullName>
    </submittedName>
</protein>
<dbReference type="InterPro" id="IPR050194">
    <property type="entry name" value="Glycosyltransferase_grp1"/>
</dbReference>
<feature type="domain" description="Glycosyl transferase family 1" evidence="1">
    <location>
        <begin position="191"/>
        <end position="347"/>
    </location>
</feature>
<dbReference type="Pfam" id="PF00534">
    <property type="entry name" value="Glycos_transf_1"/>
    <property type="match status" value="1"/>
</dbReference>
<dbReference type="AlphaFoldDB" id="A0A3D8IHB8"/>
<feature type="domain" description="Glycosyltransferase subfamily 4-like N-terminal" evidence="2">
    <location>
        <begin position="15"/>
        <end position="182"/>
    </location>
</feature>
<organism evidence="3 4">
    <name type="scientific">Helicobacter didelphidarum</name>
    <dbReference type="NCBI Taxonomy" id="2040648"/>
    <lineage>
        <taxon>Bacteria</taxon>
        <taxon>Pseudomonadati</taxon>
        <taxon>Campylobacterota</taxon>
        <taxon>Epsilonproteobacteria</taxon>
        <taxon>Campylobacterales</taxon>
        <taxon>Helicobacteraceae</taxon>
        <taxon>Helicobacter</taxon>
    </lineage>
</organism>
<comment type="caution">
    <text evidence="3">The sequence shown here is derived from an EMBL/GenBank/DDBJ whole genome shotgun (WGS) entry which is preliminary data.</text>
</comment>
<reference evidence="3 4" key="1">
    <citation type="submission" date="2018-04" db="EMBL/GenBank/DDBJ databases">
        <title>Novel Campyloabacter and Helicobacter Species and Strains.</title>
        <authorList>
            <person name="Mannion A.J."/>
            <person name="Shen Z."/>
            <person name="Fox J.G."/>
        </authorList>
    </citation>
    <scope>NUCLEOTIDE SEQUENCE [LARGE SCALE GENOMIC DNA]</scope>
    <source>
        <strain evidence="3 4">MIT 17-337</strain>
    </source>
</reference>
<sequence length="377" mass="43081">MVIVIVVDCFIDKSNGTAVSANNLAETLRQKGHEVRVVAPYINGKDSYAVTERYIPLVTEVSHTQHMHFGTANKKVLREALQGADIVHCFLPFKLEIVAMKLARELQIPYIGAFHLQPEHITYNAHLRYIPFIHQFIFWLFKAKFYRFIHHIHCPSRLIESELQRNHYKAKFFVISNGFNTSFQPVESAQSDGFFHIVMTGRYSVEKRQDVLIEAIALSKYEKQIKLHLKGQGPKEKEYKELAKKLSNEVDFGFVSKDELAKLYGYMDIYVHTADVDGEAISALEAIASGIVPIIADSPLSATKQFALDERSLFKAGNARDLAAKIDYFMEHKEVIKELSAQYAQSAQNYDLSLCVDKMIAMYREAIDDFEDKRLFG</sequence>
<proteinExistence type="predicted"/>
<keyword evidence="3" id="KW-0808">Transferase</keyword>
<evidence type="ECO:0000259" key="2">
    <source>
        <dbReference type="Pfam" id="PF13439"/>
    </source>
</evidence>
<dbReference type="InterPro" id="IPR001296">
    <property type="entry name" value="Glyco_trans_1"/>
</dbReference>
<dbReference type="GO" id="GO:0016757">
    <property type="term" value="F:glycosyltransferase activity"/>
    <property type="evidence" value="ECO:0007669"/>
    <property type="project" value="InterPro"/>
</dbReference>
<dbReference type="OrthoDB" id="9802525at2"/>
<dbReference type="EMBL" id="NXLQ01000018">
    <property type="protein sequence ID" value="RDU64619.1"/>
    <property type="molecule type" value="Genomic_DNA"/>
</dbReference>
<dbReference type="Pfam" id="PF13439">
    <property type="entry name" value="Glyco_transf_4"/>
    <property type="match status" value="1"/>
</dbReference>
<gene>
    <name evidence="3" type="ORF">CQA53_07645</name>
</gene>
<evidence type="ECO:0000259" key="1">
    <source>
        <dbReference type="Pfam" id="PF00534"/>
    </source>
</evidence>
<keyword evidence="4" id="KW-1185">Reference proteome</keyword>
<dbReference type="PANTHER" id="PTHR45947">
    <property type="entry name" value="SULFOQUINOVOSYL TRANSFERASE SQD2"/>
    <property type="match status" value="1"/>
</dbReference>